<dbReference type="OMA" id="MFVMAFD"/>
<feature type="transmembrane region" description="Helical" evidence="5">
    <location>
        <begin position="122"/>
        <end position="143"/>
    </location>
</feature>
<evidence type="ECO:0000256" key="4">
    <source>
        <dbReference type="ARBA" id="ARBA00023136"/>
    </source>
</evidence>
<evidence type="ECO:0000313" key="9">
    <source>
        <dbReference type="EMBL" id="KFM83538.1"/>
    </source>
</evidence>
<feature type="transmembrane region" description="Helical" evidence="5">
    <location>
        <begin position="188"/>
        <end position="208"/>
    </location>
</feature>
<dbReference type="Gene3D" id="1.20.1070.10">
    <property type="entry name" value="Rhodopsin 7-helix transmembrane proteins"/>
    <property type="match status" value="1"/>
</dbReference>
<dbReference type="InterPro" id="IPR017981">
    <property type="entry name" value="GPCR_2-like_7TM"/>
</dbReference>
<dbReference type="AlphaFoldDB" id="A0A087V1P9"/>
<accession>A0A087V1P9</accession>
<keyword evidence="4 5" id="KW-0472">Membrane</keyword>
<dbReference type="GO" id="GO:0004930">
    <property type="term" value="F:G protein-coupled receptor activity"/>
    <property type="evidence" value="ECO:0007669"/>
    <property type="project" value="InterPro"/>
</dbReference>
<feature type="chain" id="PRO_5001831150" evidence="6">
    <location>
        <begin position="24"/>
        <end position="333"/>
    </location>
</feature>
<evidence type="ECO:0000256" key="1">
    <source>
        <dbReference type="ARBA" id="ARBA00004141"/>
    </source>
</evidence>
<gene>
    <name evidence="9" type="ORF">X975_04122</name>
</gene>
<name>A0A087V1P9_STEMI</name>
<dbReference type="SUPFAM" id="SSF81321">
    <property type="entry name" value="Family A G protein-coupled receptor-like"/>
    <property type="match status" value="1"/>
</dbReference>
<evidence type="ECO:0000256" key="5">
    <source>
        <dbReference type="SAM" id="Phobius"/>
    </source>
</evidence>
<comment type="subcellular location">
    <subcellularLocation>
        <location evidence="1">Membrane</location>
        <topology evidence="1">Multi-pass membrane protein</topology>
    </subcellularLocation>
</comment>
<keyword evidence="2 5" id="KW-0812">Transmembrane</keyword>
<feature type="transmembrane region" description="Helical" evidence="5">
    <location>
        <begin position="150"/>
        <end position="168"/>
    </location>
</feature>
<dbReference type="PRINTS" id="PR00249">
    <property type="entry name" value="GPCRSECRETIN"/>
</dbReference>
<feature type="domain" description="G-protein coupled receptors family 2 profile 2" evidence="7">
    <location>
        <begin position="116"/>
        <end position="333"/>
    </location>
</feature>
<reference evidence="9 10" key="1">
    <citation type="submission" date="2013-11" db="EMBL/GenBank/DDBJ databases">
        <title>Genome sequencing of Stegodyphus mimosarum.</title>
        <authorList>
            <person name="Bechsgaard J."/>
        </authorList>
    </citation>
    <scope>NUCLEOTIDE SEQUENCE [LARGE SCALE GENOMIC DNA]</scope>
</reference>
<dbReference type="STRING" id="407821.A0A087V1P9"/>
<dbReference type="Pfam" id="PF00002">
    <property type="entry name" value="7tm_2"/>
    <property type="match status" value="1"/>
</dbReference>
<evidence type="ECO:0000259" key="8">
    <source>
        <dbReference type="PROSITE" id="PS50262"/>
    </source>
</evidence>
<dbReference type="Proteomes" id="UP000054359">
    <property type="component" value="Unassembled WGS sequence"/>
</dbReference>
<feature type="domain" description="G-protein coupled receptors family 1 profile" evidence="8">
    <location>
        <begin position="130"/>
        <end position="333"/>
    </location>
</feature>
<dbReference type="PANTHER" id="PTHR45902:SF4">
    <property type="entry name" value="G-PROTEIN COUPLED RECEPTORS FAMILY 2 PROFILE 2 DOMAIN-CONTAINING PROTEIN"/>
    <property type="match status" value="1"/>
</dbReference>
<dbReference type="EMBL" id="KL867558">
    <property type="protein sequence ID" value="KFM83538.1"/>
    <property type="molecule type" value="Genomic_DNA"/>
</dbReference>
<dbReference type="InterPro" id="IPR017452">
    <property type="entry name" value="GPCR_Rhodpsn_7TM"/>
</dbReference>
<evidence type="ECO:0000313" key="10">
    <source>
        <dbReference type="Proteomes" id="UP000054359"/>
    </source>
</evidence>
<feature type="signal peptide" evidence="6">
    <location>
        <begin position="1"/>
        <end position="23"/>
    </location>
</feature>
<dbReference type="InterPro" id="IPR000832">
    <property type="entry name" value="GPCR_2_secretin-like"/>
</dbReference>
<protein>
    <submittedName>
        <fullName evidence="9">G-protein coupled receptor Mth2</fullName>
    </submittedName>
</protein>
<feature type="transmembrane region" description="Helical" evidence="5">
    <location>
        <begin position="229"/>
        <end position="250"/>
    </location>
</feature>
<dbReference type="PROSITE" id="PS50261">
    <property type="entry name" value="G_PROTEIN_RECEP_F2_4"/>
    <property type="match status" value="1"/>
</dbReference>
<evidence type="ECO:0000256" key="3">
    <source>
        <dbReference type="ARBA" id="ARBA00022989"/>
    </source>
</evidence>
<proteinExistence type="predicted"/>
<keyword evidence="6" id="KW-0732">Signal</keyword>
<sequence>MDIMNTILFLTLYTVFLAALSHAVNETVEGNNEIFRNKHPSLHNCPSFELGPDEYILYPNGTIYVESYNKTYNESFYFLKDNTVTICVPDNPYPNTDYENENEKELENEYEYANNLKYLSQIGLSISMVCLVLHLLVFVLVPALRNLPGYNLASLCFSLFICYLFSIFTDSENLSKNRNMCIATAVLIQYFFMASFLWMSVIAFDVYRALLQATGNLRVSNMQFTLKKYGFYCIFSWGISLVFTSAALIADNANGIDELYKPQFERNCWFRYKESLLVFFAGPIFVMIISNLIIFFLSVYTIFSNRMKSDESSNKMLLKKQALLYFRLAVIMG</sequence>
<evidence type="ECO:0000259" key="7">
    <source>
        <dbReference type="PROSITE" id="PS50261"/>
    </source>
</evidence>
<feature type="non-terminal residue" evidence="9">
    <location>
        <position position="333"/>
    </location>
</feature>
<dbReference type="GO" id="GO:0016020">
    <property type="term" value="C:membrane"/>
    <property type="evidence" value="ECO:0007669"/>
    <property type="project" value="UniProtKB-SubCell"/>
</dbReference>
<dbReference type="PROSITE" id="PS50262">
    <property type="entry name" value="G_PROTEIN_RECEP_F1_2"/>
    <property type="match status" value="1"/>
</dbReference>
<dbReference type="OrthoDB" id="6433424at2759"/>
<keyword evidence="3 5" id="KW-1133">Transmembrane helix</keyword>
<organism evidence="9 10">
    <name type="scientific">Stegodyphus mimosarum</name>
    <name type="common">African social velvet spider</name>
    <dbReference type="NCBI Taxonomy" id="407821"/>
    <lineage>
        <taxon>Eukaryota</taxon>
        <taxon>Metazoa</taxon>
        <taxon>Ecdysozoa</taxon>
        <taxon>Arthropoda</taxon>
        <taxon>Chelicerata</taxon>
        <taxon>Arachnida</taxon>
        <taxon>Araneae</taxon>
        <taxon>Araneomorphae</taxon>
        <taxon>Entelegynae</taxon>
        <taxon>Eresoidea</taxon>
        <taxon>Eresidae</taxon>
        <taxon>Stegodyphus</taxon>
    </lineage>
</organism>
<feature type="transmembrane region" description="Helical" evidence="5">
    <location>
        <begin position="276"/>
        <end position="303"/>
    </location>
</feature>
<keyword evidence="10" id="KW-1185">Reference proteome</keyword>
<evidence type="ECO:0000256" key="6">
    <source>
        <dbReference type="SAM" id="SignalP"/>
    </source>
</evidence>
<dbReference type="InterPro" id="IPR053231">
    <property type="entry name" value="GPCR_LN-TM7"/>
</dbReference>
<dbReference type="GO" id="GO:0007166">
    <property type="term" value="P:cell surface receptor signaling pathway"/>
    <property type="evidence" value="ECO:0007669"/>
    <property type="project" value="InterPro"/>
</dbReference>
<dbReference type="PANTHER" id="PTHR45902">
    <property type="entry name" value="LATROPHILIN RECEPTOR-LIKE PROTEIN A"/>
    <property type="match status" value="1"/>
</dbReference>
<evidence type="ECO:0000256" key="2">
    <source>
        <dbReference type="ARBA" id="ARBA00022692"/>
    </source>
</evidence>
<keyword evidence="9" id="KW-0675">Receptor</keyword>
<dbReference type="CDD" id="cd15039">
    <property type="entry name" value="7tmB3_Methuselah-like"/>
    <property type="match status" value="1"/>
</dbReference>